<evidence type="ECO:0000313" key="3">
    <source>
        <dbReference type="Proteomes" id="UP000075324"/>
    </source>
</evidence>
<dbReference type="InterPro" id="IPR025625">
    <property type="entry name" value="YuzL"/>
</dbReference>
<dbReference type="AlphaFoldDB" id="A0A150MNX1"/>
<proteinExistence type="predicted"/>
<evidence type="ECO:0008006" key="4">
    <source>
        <dbReference type="Google" id="ProtNLM"/>
    </source>
</evidence>
<sequence length="43" mass="4633">MPKRKKDPSKAGLSAPNVKGQGTTQTETGAYELDSARKKTKID</sequence>
<dbReference type="Pfam" id="PF14115">
    <property type="entry name" value="YuzL"/>
    <property type="match status" value="1"/>
</dbReference>
<evidence type="ECO:0000256" key="1">
    <source>
        <dbReference type="SAM" id="MobiDB-lite"/>
    </source>
</evidence>
<protein>
    <recommendedName>
        <fullName evidence="4">YuzL-like protein</fullName>
    </recommendedName>
</protein>
<feature type="region of interest" description="Disordered" evidence="1">
    <location>
        <begin position="1"/>
        <end position="43"/>
    </location>
</feature>
<accession>A0A150MNX1</accession>
<comment type="caution">
    <text evidence="2">The sequence shown here is derived from an EMBL/GenBank/DDBJ whole genome shotgun (WGS) entry which is preliminary data.</text>
</comment>
<dbReference type="Proteomes" id="UP000075324">
    <property type="component" value="Unassembled WGS sequence"/>
</dbReference>
<reference evidence="2 3" key="1">
    <citation type="submission" date="2016-01" db="EMBL/GenBank/DDBJ databases">
        <title>Draft Genome Sequences of Seven Thermophilic Sporeformers Isolated from Foods.</title>
        <authorList>
            <person name="Berendsen E.M."/>
            <person name="Wells-Bennik M.H."/>
            <person name="Krawcyk A.O."/>
            <person name="De Jong A."/>
            <person name="Holsappel S."/>
            <person name="Eijlander R.T."/>
            <person name="Kuipers O.P."/>
        </authorList>
    </citation>
    <scope>NUCLEOTIDE SEQUENCE [LARGE SCALE GENOMIC DNA]</scope>
    <source>
        <strain evidence="2 3">B4110</strain>
    </source>
</reference>
<feature type="compositionally biased region" description="Basic and acidic residues" evidence="1">
    <location>
        <begin position="34"/>
        <end position="43"/>
    </location>
</feature>
<dbReference type="RefSeq" id="WP_015863829.1">
    <property type="nucleotide sequence ID" value="NZ_JBHGXX010000012.1"/>
</dbReference>
<name>A0A150MNX1_9BACL</name>
<organism evidence="2 3">
    <name type="scientific">Parageobacillus toebii</name>
    <dbReference type="NCBI Taxonomy" id="153151"/>
    <lineage>
        <taxon>Bacteria</taxon>
        <taxon>Bacillati</taxon>
        <taxon>Bacillota</taxon>
        <taxon>Bacilli</taxon>
        <taxon>Bacillales</taxon>
        <taxon>Anoxybacillaceae</taxon>
        <taxon>Parageobacillus</taxon>
    </lineage>
</organism>
<gene>
    <name evidence="2" type="ORF">B4110_1743</name>
</gene>
<dbReference type="EMBL" id="LQYW01000128">
    <property type="protein sequence ID" value="KYD26163.1"/>
    <property type="molecule type" value="Genomic_DNA"/>
</dbReference>
<dbReference type="PATRIC" id="fig|153151.4.peg.809"/>
<evidence type="ECO:0000313" key="2">
    <source>
        <dbReference type="EMBL" id="KYD26163.1"/>
    </source>
</evidence>